<dbReference type="AlphaFoldDB" id="A0A4C1SUP0"/>
<sequence length="110" mass="12592">MNKIDLEYLIILTSRITFPPARLTRIGTVADERRAGIVLTRRFVQIRIVTGSIVEIEIGNITDARIESSNEIWIENKINQYNGLKNTFYACTGESAGIKLVQYNYYYVLS</sequence>
<gene>
    <name evidence="1" type="ORF">EVAR_5008_1</name>
</gene>
<dbReference type="Proteomes" id="UP000299102">
    <property type="component" value="Unassembled WGS sequence"/>
</dbReference>
<evidence type="ECO:0000313" key="2">
    <source>
        <dbReference type="Proteomes" id="UP000299102"/>
    </source>
</evidence>
<reference evidence="1 2" key="1">
    <citation type="journal article" date="2019" name="Commun. Biol.">
        <title>The bagworm genome reveals a unique fibroin gene that provides high tensile strength.</title>
        <authorList>
            <person name="Kono N."/>
            <person name="Nakamura H."/>
            <person name="Ohtoshi R."/>
            <person name="Tomita M."/>
            <person name="Numata K."/>
            <person name="Arakawa K."/>
        </authorList>
    </citation>
    <scope>NUCLEOTIDE SEQUENCE [LARGE SCALE GENOMIC DNA]</scope>
</reference>
<comment type="caution">
    <text evidence="1">The sequence shown here is derived from an EMBL/GenBank/DDBJ whole genome shotgun (WGS) entry which is preliminary data.</text>
</comment>
<dbReference type="EMBL" id="BGZK01000019">
    <property type="protein sequence ID" value="GBP05655.1"/>
    <property type="molecule type" value="Genomic_DNA"/>
</dbReference>
<keyword evidence="2" id="KW-1185">Reference proteome</keyword>
<accession>A0A4C1SUP0</accession>
<name>A0A4C1SUP0_EUMVA</name>
<organism evidence="1 2">
    <name type="scientific">Eumeta variegata</name>
    <name type="common">Bagworm moth</name>
    <name type="synonym">Eumeta japonica</name>
    <dbReference type="NCBI Taxonomy" id="151549"/>
    <lineage>
        <taxon>Eukaryota</taxon>
        <taxon>Metazoa</taxon>
        <taxon>Ecdysozoa</taxon>
        <taxon>Arthropoda</taxon>
        <taxon>Hexapoda</taxon>
        <taxon>Insecta</taxon>
        <taxon>Pterygota</taxon>
        <taxon>Neoptera</taxon>
        <taxon>Endopterygota</taxon>
        <taxon>Lepidoptera</taxon>
        <taxon>Glossata</taxon>
        <taxon>Ditrysia</taxon>
        <taxon>Tineoidea</taxon>
        <taxon>Psychidae</taxon>
        <taxon>Oiketicinae</taxon>
        <taxon>Eumeta</taxon>
    </lineage>
</organism>
<protein>
    <submittedName>
        <fullName evidence="1">Uncharacterized protein</fullName>
    </submittedName>
</protein>
<proteinExistence type="predicted"/>
<evidence type="ECO:0000313" key="1">
    <source>
        <dbReference type="EMBL" id="GBP05655.1"/>
    </source>
</evidence>